<proteinExistence type="predicted"/>
<reference evidence="1 2" key="1">
    <citation type="submission" date="2021-06" db="EMBL/GenBank/DDBJ databases">
        <title>Caerostris extrusa draft genome.</title>
        <authorList>
            <person name="Kono N."/>
            <person name="Arakawa K."/>
        </authorList>
    </citation>
    <scope>NUCLEOTIDE SEQUENCE [LARGE SCALE GENOMIC DNA]</scope>
</reference>
<sequence>MYCLSSQRDYLTEAKLNHLCRHRHSGNGAIEVNQKSCRALVNSDNINHRLAKVCENGVIQNKFSSTPRLRSLTATAIPS</sequence>
<evidence type="ECO:0000313" key="1">
    <source>
        <dbReference type="EMBL" id="GIY67180.1"/>
    </source>
</evidence>
<keyword evidence="2" id="KW-1185">Reference proteome</keyword>
<gene>
    <name evidence="1" type="ORF">CEXT_166991</name>
</gene>
<comment type="caution">
    <text evidence="1">The sequence shown here is derived from an EMBL/GenBank/DDBJ whole genome shotgun (WGS) entry which is preliminary data.</text>
</comment>
<name>A0AAV4VAA4_CAEEX</name>
<evidence type="ECO:0000313" key="2">
    <source>
        <dbReference type="Proteomes" id="UP001054945"/>
    </source>
</evidence>
<accession>A0AAV4VAA4</accession>
<organism evidence="1 2">
    <name type="scientific">Caerostris extrusa</name>
    <name type="common">Bark spider</name>
    <name type="synonym">Caerostris bankana</name>
    <dbReference type="NCBI Taxonomy" id="172846"/>
    <lineage>
        <taxon>Eukaryota</taxon>
        <taxon>Metazoa</taxon>
        <taxon>Ecdysozoa</taxon>
        <taxon>Arthropoda</taxon>
        <taxon>Chelicerata</taxon>
        <taxon>Arachnida</taxon>
        <taxon>Araneae</taxon>
        <taxon>Araneomorphae</taxon>
        <taxon>Entelegynae</taxon>
        <taxon>Araneoidea</taxon>
        <taxon>Araneidae</taxon>
        <taxon>Caerostris</taxon>
    </lineage>
</organism>
<dbReference type="AlphaFoldDB" id="A0AAV4VAA4"/>
<dbReference type="Proteomes" id="UP001054945">
    <property type="component" value="Unassembled WGS sequence"/>
</dbReference>
<protein>
    <submittedName>
        <fullName evidence="1">Uncharacterized protein</fullName>
    </submittedName>
</protein>
<dbReference type="EMBL" id="BPLR01014212">
    <property type="protein sequence ID" value="GIY67180.1"/>
    <property type="molecule type" value="Genomic_DNA"/>
</dbReference>